<feature type="domain" description="N-acetyltransferase" evidence="1">
    <location>
        <begin position="142"/>
        <end position="285"/>
    </location>
</feature>
<dbReference type="CDD" id="cd04301">
    <property type="entry name" value="NAT_SF"/>
    <property type="match status" value="1"/>
</dbReference>
<evidence type="ECO:0000259" key="1">
    <source>
        <dbReference type="PROSITE" id="PS51186"/>
    </source>
</evidence>
<dbReference type="GO" id="GO:0005840">
    <property type="term" value="C:ribosome"/>
    <property type="evidence" value="ECO:0007669"/>
    <property type="project" value="UniProtKB-KW"/>
</dbReference>
<keyword evidence="2" id="KW-0687">Ribonucleoprotein</keyword>
<dbReference type="Pfam" id="PF00583">
    <property type="entry name" value="Acetyltransf_1"/>
    <property type="match status" value="1"/>
</dbReference>
<organism evidence="2 3">
    <name type="scientific">Fonticella tunisiensis</name>
    <dbReference type="NCBI Taxonomy" id="1096341"/>
    <lineage>
        <taxon>Bacteria</taxon>
        <taxon>Bacillati</taxon>
        <taxon>Bacillota</taxon>
        <taxon>Clostridia</taxon>
        <taxon>Eubacteriales</taxon>
        <taxon>Clostridiaceae</taxon>
        <taxon>Fonticella</taxon>
    </lineage>
</organism>
<evidence type="ECO:0000313" key="2">
    <source>
        <dbReference type="EMBL" id="TDT61521.1"/>
    </source>
</evidence>
<dbReference type="GO" id="GO:0016747">
    <property type="term" value="F:acyltransferase activity, transferring groups other than amino-acyl groups"/>
    <property type="evidence" value="ECO:0007669"/>
    <property type="project" value="InterPro"/>
</dbReference>
<dbReference type="SUPFAM" id="SSF55729">
    <property type="entry name" value="Acyl-CoA N-acyltransferases (Nat)"/>
    <property type="match status" value="1"/>
</dbReference>
<dbReference type="OrthoDB" id="1910906at2"/>
<reference evidence="2 3" key="1">
    <citation type="submission" date="2019-03" db="EMBL/GenBank/DDBJ databases">
        <title>Genomic Encyclopedia of Type Strains, Phase IV (KMG-IV): sequencing the most valuable type-strain genomes for metagenomic binning, comparative biology and taxonomic classification.</title>
        <authorList>
            <person name="Goeker M."/>
        </authorList>
    </citation>
    <scope>NUCLEOTIDE SEQUENCE [LARGE SCALE GENOMIC DNA]</scope>
    <source>
        <strain evidence="2 3">DSM 24455</strain>
    </source>
</reference>
<dbReference type="InterPro" id="IPR000182">
    <property type="entry name" value="GNAT_dom"/>
</dbReference>
<sequence length="285" mass="34271">MTKIQRASIRDLVRIIKFKNRFKEIEHNFYSIIPNNLIYYLFRDRCFFILKNKIICGIVFINTSIREIYYLPVTNQIYFFSLMHILKKNFNLEGYIFKFTYKNGIKIDTYRKYFKFNIISNIKNMQCDIGKLNNIYSFPDDIRVRKLDISRKDEIYLRLELQNKVFGGKNGRQNLTIDEVIEEQKNPRFLRNMCFVLEINSVPAGYGQILIIDNLYHLVNFGVIPEFRRKGYGYYFLLGIIEECKKYEIEELYLTVDNMNHSAVNLYKKIGFKEIFNQAKIELKE</sequence>
<accession>A0A4R7KQL3</accession>
<dbReference type="InterPro" id="IPR016181">
    <property type="entry name" value="Acyl_CoA_acyltransferase"/>
</dbReference>
<dbReference type="AlphaFoldDB" id="A0A4R7KQL3"/>
<evidence type="ECO:0000313" key="3">
    <source>
        <dbReference type="Proteomes" id="UP000295325"/>
    </source>
</evidence>
<protein>
    <submittedName>
        <fullName evidence="2">Ribosomal protein S18 acetylase RimI-like enzyme</fullName>
    </submittedName>
</protein>
<dbReference type="PROSITE" id="PS51186">
    <property type="entry name" value="GNAT"/>
    <property type="match status" value="1"/>
</dbReference>
<dbReference type="Gene3D" id="3.40.630.30">
    <property type="match status" value="1"/>
</dbReference>
<keyword evidence="2" id="KW-0689">Ribosomal protein</keyword>
<comment type="caution">
    <text evidence="2">The sequence shown here is derived from an EMBL/GenBank/DDBJ whole genome shotgun (WGS) entry which is preliminary data.</text>
</comment>
<dbReference type="EMBL" id="SOAZ01000006">
    <property type="protein sequence ID" value="TDT61521.1"/>
    <property type="molecule type" value="Genomic_DNA"/>
</dbReference>
<keyword evidence="3" id="KW-1185">Reference proteome</keyword>
<dbReference type="Proteomes" id="UP000295325">
    <property type="component" value="Unassembled WGS sequence"/>
</dbReference>
<proteinExistence type="predicted"/>
<name>A0A4R7KQL3_9CLOT</name>
<gene>
    <name evidence="2" type="ORF">EDD71_1065</name>
</gene>